<evidence type="ECO:0000313" key="4">
    <source>
        <dbReference type="Proteomes" id="UP000332933"/>
    </source>
</evidence>
<gene>
    <name evidence="3" type="primary">Aste57867_14682</name>
    <name evidence="2" type="ORF">As57867_014627</name>
    <name evidence="3" type="ORF">ASTE57867_14682</name>
</gene>
<proteinExistence type="predicted"/>
<accession>A0A485L298</accession>
<keyword evidence="1" id="KW-0175">Coiled coil</keyword>
<keyword evidence="4" id="KW-1185">Reference proteome</keyword>
<reference evidence="3 4" key="1">
    <citation type="submission" date="2019-03" db="EMBL/GenBank/DDBJ databases">
        <authorList>
            <person name="Gaulin E."/>
            <person name="Dumas B."/>
        </authorList>
    </citation>
    <scope>NUCLEOTIDE SEQUENCE [LARGE SCALE GENOMIC DNA]</scope>
    <source>
        <strain evidence="3">CBS 568.67</strain>
    </source>
</reference>
<organism evidence="3 4">
    <name type="scientific">Aphanomyces stellatus</name>
    <dbReference type="NCBI Taxonomy" id="120398"/>
    <lineage>
        <taxon>Eukaryota</taxon>
        <taxon>Sar</taxon>
        <taxon>Stramenopiles</taxon>
        <taxon>Oomycota</taxon>
        <taxon>Saprolegniomycetes</taxon>
        <taxon>Saprolegniales</taxon>
        <taxon>Verrucalvaceae</taxon>
        <taxon>Aphanomyces</taxon>
    </lineage>
</organism>
<dbReference type="AlphaFoldDB" id="A0A485L298"/>
<evidence type="ECO:0000313" key="2">
    <source>
        <dbReference type="EMBL" id="KAF0694449.1"/>
    </source>
</evidence>
<name>A0A485L298_9STRA</name>
<feature type="coiled-coil region" evidence="1">
    <location>
        <begin position="8"/>
        <end position="42"/>
    </location>
</feature>
<dbReference type="OrthoDB" id="79341at2759"/>
<evidence type="ECO:0000256" key="1">
    <source>
        <dbReference type="SAM" id="Coils"/>
    </source>
</evidence>
<evidence type="ECO:0000313" key="3">
    <source>
        <dbReference type="EMBL" id="VFT91500.1"/>
    </source>
</evidence>
<dbReference type="EMBL" id="CAADRA010005590">
    <property type="protein sequence ID" value="VFT91500.1"/>
    <property type="molecule type" value="Genomic_DNA"/>
</dbReference>
<sequence length="109" mass="12341">MEPTSAAVDEKARRYAALKQLYEALQQDHVDLSRRYATVKQKITHVSNENEFLVDELCRYTESDFDSDSDVGESSLDLPAKRFKVEMRAPAINDTALVKTEPAADQDMT</sequence>
<dbReference type="EMBL" id="VJMH01005569">
    <property type="protein sequence ID" value="KAF0694449.1"/>
    <property type="molecule type" value="Genomic_DNA"/>
</dbReference>
<dbReference type="Proteomes" id="UP000332933">
    <property type="component" value="Unassembled WGS sequence"/>
</dbReference>
<protein>
    <submittedName>
        <fullName evidence="3">Aste57867_14682 protein</fullName>
    </submittedName>
</protein>
<reference evidence="2" key="2">
    <citation type="submission" date="2019-06" db="EMBL/GenBank/DDBJ databases">
        <title>Genomics analysis of Aphanomyces spp. identifies a new class of oomycete effector associated with host adaptation.</title>
        <authorList>
            <person name="Gaulin E."/>
        </authorList>
    </citation>
    <scope>NUCLEOTIDE SEQUENCE</scope>
    <source>
        <strain evidence="2">CBS 578.67</strain>
    </source>
</reference>